<proteinExistence type="predicted"/>
<organism evidence="2 3">
    <name type="scientific">Caenispirillum bisanense</name>
    <dbReference type="NCBI Taxonomy" id="414052"/>
    <lineage>
        <taxon>Bacteria</taxon>
        <taxon>Pseudomonadati</taxon>
        <taxon>Pseudomonadota</taxon>
        <taxon>Alphaproteobacteria</taxon>
        <taxon>Rhodospirillales</taxon>
        <taxon>Novispirillaceae</taxon>
        <taxon>Caenispirillum</taxon>
    </lineage>
</organism>
<reference evidence="2 3" key="1">
    <citation type="submission" date="2017-09" db="EMBL/GenBank/DDBJ databases">
        <authorList>
            <person name="Ehlers B."/>
            <person name="Leendertz F.H."/>
        </authorList>
    </citation>
    <scope>NUCLEOTIDE SEQUENCE [LARGE SCALE GENOMIC DNA]</scope>
    <source>
        <strain evidence="2 3">USBA 140</strain>
    </source>
</reference>
<feature type="compositionally biased region" description="Acidic residues" evidence="1">
    <location>
        <begin position="198"/>
        <end position="215"/>
    </location>
</feature>
<feature type="compositionally biased region" description="Low complexity" evidence="1">
    <location>
        <begin position="175"/>
        <end position="197"/>
    </location>
</feature>
<evidence type="ECO:0000313" key="3">
    <source>
        <dbReference type="Proteomes" id="UP000219621"/>
    </source>
</evidence>
<dbReference type="OrthoDB" id="7875798at2"/>
<dbReference type="Proteomes" id="UP000219621">
    <property type="component" value="Unassembled WGS sequence"/>
</dbReference>
<feature type="compositionally biased region" description="Pro residues" evidence="1">
    <location>
        <begin position="226"/>
        <end position="261"/>
    </location>
</feature>
<dbReference type="EMBL" id="OCNJ01000008">
    <property type="protein sequence ID" value="SOD98708.1"/>
    <property type="molecule type" value="Genomic_DNA"/>
</dbReference>
<accession>A0A286GT50</accession>
<feature type="compositionally biased region" description="Gly residues" evidence="1">
    <location>
        <begin position="18"/>
        <end position="29"/>
    </location>
</feature>
<keyword evidence="3" id="KW-1185">Reference proteome</keyword>
<feature type="compositionally biased region" description="Low complexity" evidence="1">
    <location>
        <begin position="216"/>
        <end position="225"/>
    </location>
</feature>
<dbReference type="RefSeq" id="WP_097280465.1">
    <property type="nucleotide sequence ID" value="NZ_OCNJ01000008.1"/>
</dbReference>
<evidence type="ECO:0000256" key="1">
    <source>
        <dbReference type="SAM" id="MobiDB-lite"/>
    </source>
</evidence>
<gene>
    <name evidence="2" type="ORF">SAMN05421508_10858</name>
</gene>
<protein>
    <submittedName>
        <fullName evidence="2">Cell pole-organizing protein PopZ</fullName>
    </submittedName>
</protein>
<feature type="region of interest" description="Disordered" evidence="1">
    <location>
        <begin position="1"/>
        <end position="281"/>
    </location>
</feature>
<feature type="compositionally biased region" description="Acidic residues" evidence="1">
    <location>
        <begin position="134"/>
        <end position="148"/>
    </location>
</feature>
<evidence type="ECO:0000313" key="2">
    <source>
        <dbReference type="EMBL" id="SOD98708.1"/>
    </source>
</evidence>
<feature type="compositionally biased region" description="Acidic residues" evidence="1">
    <location>
        <begin position="262"/>
        <end position="272"/>
    </location>
</feature>
<name>A0A286GT50_9PROT</name>
<feature type="compositionally biased region" description="Polar residues" evidence="1">
    <location>
        <begin position="71"/>
        <end position="83"/>
    </location>
</feature>
<sequence>MAENEDRDVNVTEPAAPGGEGAGGDGATDGGQSASEGLHIHGQGHEALEDGVEQQGTPDNLRPSEDVFGNANVQSGRRSTNEGLLNGLPAQGETVADQSPVIADDYVPSEPDNAVESEFDAQPEGRQRTVAADGADEADEDVVAEDEPAELRRTELPPGEPQGAPAADPAPPAAPQAAAFAPPLAEDIVLPPAAADETPADPEIGETDPVEDLFPTDETPTATDPTPTPTPTPDPEPTPTPDPEPTPPTDGPSEPPPPPTPPEEEEEEEEEPDTRTAQDPKVVAVAANGIEDLAIKLDITASSTDNDGGAETLSVVIRDVPGGFSFADGAGDAVGTELEPGVWSVPVDALDDLYFVRPQHYSGDVTLTIEVTAREVTGHTATTTTTLPVHVEAVADAPTLQATNAAGTENEWIDLDVQAALVDADTSETLTIYITGMPDGAVLNHGTQLAADLDLPGGVTLPAGTWVLSSTDLGDLQVKSAADSSRDFTLNVYGVTEEDMNGDRAVTGPATIEVDVGVVKPTVTASGSGLEDQWADVTIDAQIQADAAGDGEALTLYVENLPPDAVLRDKTTGTIITAGPDGRYDVTASATSLQVRWAEGSTHEHSDEDITFTIRAVVTDDDVGTDRDTPRDTNDQTTTVTVDVKAVADDVVVQAQNSGIEDQTGGIAVTPTITLIDKDGTESLTGDVVLVTTDAQMAEGVLKLNGAAVPVVHDAAAGTWSYTLAASAFTFDAATKSYSISGLTYEPETHSDVDISYSVTATVTDNDGSVNTKTYDGASITVRAIADAPDLAVTQAGGTEHTGGAADGWISLPVADLALVDQDTTESLTLYIGGLPDGAELRLDGQPVSMVAAPTLGGTGAAGLAAPGLTGSVAMIPQDMIAKVLAGELEVRLPAGRSEDFSLRFVAVTEEANGVADHGTAEQSWTVADMRVDVGVLAPVASAGTMTGTEGQWAALDSLAVEVKAPTAGLTQETLTITLSGADLDPTKSELRDNTGKILTPGTDGSYDVSAYYNATSGKVEGLSARWKDSFSSDSLDFTLTAKVVDGDAGTDTFDAAGTPYADEASHSTTVSVSFAPVVNDATIAANDSGKEDADTPSVAGDGIALSPRITLSADGSEAVSGPLVFTFDATNAGRGTLRWVPADGTGAVDDVLTAGTVGTDGTVTYQLASSVLVPGAGGGLVIDPSMGRLELVPTEHSDEDVTYGISVTVSDGTAQKTFDGTGTVTIEAVADKVEIVSSGTGMEDEFAGAITVPLTIALVDKDGSESLTGTIDIVLDAEAAKAGTLAFAGDPSKFSVETEADGGLVYRITVADNPNVSYDAASKSYTVSGLTLDPATNSDADVAYSVRATTIEADGGDTRTTTFDGGLITVKAVADRPDLEAGDVGGTESATGDNWITVDVTKLALTDTDTSESLTLYIGGVPAGGALRFDMASGAPALETVAAADLGWSGVDKPDTVPALTGTVYKITVAADADIDAILSSLQVRPAAGSSKDFSLQLVAVSEEQRGEADHDGVPERNWSTAEVRVDVGVLAPTVDVSATQGASGLEESWTPVDGIKIALAAPTGGEETLTVTLTGDDIGGMLFQKGDGSALTVQTAADGSKYVDVTGLYDEASSEIKGLQVRWSDDDRSDAIDFTVRAHVVDQDAVGSPTHTPLGQQWADEAVAEQSVSIDIKPVADAATVTASGVGVESDDADAWVKLDLTWKASDSSEVVSGVTLSGLPTGAVVRFPEAAGSSTFTGVTADATGAVALPTFTDAADQSRIYIEWPADASTWNGGSNTTQLTLSVTTREPGATNPEAETTHDTTFDVRVYGDADTPEGATDETAHQLAEGAFHTIQWSADTTLSAGEDLYGRVTDTDGSESLTFRITPDDAGARLIIDGRPDQPPGGPWIVSAADLESGKVHIGGPEHWGSSETDPEIRFKVTAIATEADAGEWDNSLTGITNPETGVPLARQGTAEKDIGDLVIKATAAADSVSLIEGTAGDTVLEDQSVTVAPSFTLIDTDGSESLFDALYVETADRDMLLGTLTLNGTALEAYEITGRAADGRPIVATTAVAAADVDAGLDAGKTYAYVLPLSAAVATTANTFEVQGLVFAPRAQSDDDVDYKLLVTTEEASNGDTKVTSIDGTITVTAVADAPTVANATNQAVMEQAGTVDVPLDFDLSAVDLDTSETLTVYLTTSHAGAGTLLWNGTAVDPLAQSTTMPNGSVLPGARTYALVIPQDQLDSLDTVLDNLVLRLPAGDSRDVLVDINAVTREDDPNGQPREAMALASQQVRIDVGTEEPTLTVVGNGSFTLTEGTSFSNGWQQINLLQDLQVAEAFPNAADGGKLYLHLFDLPSDLKLRVKVGNTWQDINKTTVPDENGGTKEVYRFEAQYADEVRFQWKSGALNDDTNFQIKAQAVYQDKDYGTALSSGVGTAAPDIAFSAVQTLDVVVVARPDEATLSGSGVGLEEEWSPLTLSVAVKDASEEVTGLTLAGFPSGTQLRLDGVVITANPDGTFTLPTGDLVALNSKLEFKTPADFSTYDGQLNLTLKATTAEKDLGDGREIASTNEKETTTTVKVTVYGDADAPTIDVVDATQTLAEDGSYKLSDGLTVDYGEPDGTDLDKSADGSESRWYEIKLTADSPAGKGRLFLDNDGDGKLGAGDTVVEQTGGVWRVDASDMAKLHVGAVDNWSGDLGFDVTVFVREHDADAAATGLPDDLLPKWQGQAEATDTLSLTITPDADSVTFGSTGGGWEDGVEGHPIVVTPTITMVDADGSEQVTSIYFVSSDPTLLADSVRLDGAVLQRLTVTAVDADGRPVAFSSDPAAVAVTDGGRPLYAWDIAGAFDGTIGTSQSAYTASGLTIQPKAHSSQEVEYRLLATVEDHGAGGSTSTRLAYSPSALSIRVDAVADAPTLGLSGSTVSVVDGKTLVTGTEDTYIALGIGTDLVDKDGSEVLSVRLDDVPDGWRIGFMNGSTFQEVKRQDDGSFDLGGDPARIATAVILPPKNLHTEVSPTDPTYTQAPTIRITSTSRETESSDKVAVETASVSETVTIVVNPTADKPFLVVRNVVMNEDAEPMSIDVLSAITDDVNPEQLTVLVKADLPAGTKLFGTDGQELTATVTRDGATWYDVTAHVGSLKVQPAADSNVDFALSVRAISTEIDGSEADRTGALKVTVIGTADDPTWNGDALAPGATVTVATVDEDRTDNDGWFSLNLGKLGTEDTDGSETITLVLRDIPDGMQVAMAAGFEKYMKFVGTVDGAPRWAIEGQYLDKVQAKITDANFSGQKAVGVDLIVTEDDGATKTTQHMLAVDVEAVSDHANIGIVARSGGDEDSFGATGVPVTLSLTPQDLVFEAESITGVTVNFDALGLTNLTLRVAAVDDSNDVLEVQIGDGVELTLSGQDLAKYFDAATGKLGEMSISGLPDHWSTDIPVTITASSGHAGSPAQTTTVNTSVVIDAVVDEAKTFAASNVTGTAAATWHALPIALDLTDTDGSEKRYLIIDGVPATAKLNHGYFAGEGRWIVALDDKAGVDTLADLKIAGAAGTSGTLSVTAMIRDVDPDDKDVTVWTSTQPVFVAFAIDNGGTGGGNAGDPTDTTVDTFFELLQQNGLEDQSIVLRGSREHVVSGETVRSDVTAIVITGLVGATLVAKTPGAFAFYEPTEGTYVIPVESLENGEITLQQTRADSDQPVTFQMKVVAQGDGFTTQETAAAPVQILVDPETDGVTISAAVTTVAEDTASVPLDLTITPNEQANFSETFAEADPVLVIKMTNVPAGATLSLNGQTLTAESDGSFKVRVADLQDAGESPVADLAAALEAGHPITLTGLAVDNLPENWHGTVSLEVAVDIADNGQDVETSLGTISFTVTPQTETGTFDVPNDPTPAIEDNPFAVTARLDMDDRIGSGEAHASELVSVVIRGVPAGAVLSGASNNGSYTVDGVTYTEWVVKADNIAADGTIQDVSLRPPLDWTGDIKLELVAYTMEEDVKVPVEAARSTVTVEVSGVADVATIDPQDVTDAREETPVKLVFDAELSDQTGETLYVVVKGVPEGASLVNGDGTAFIEVKVDADGNAVFDVATGTPVAAEAGEATGVWVVTNPEDAYFKGAENESGTVEMSARVVTVEDGTIAQSDDIPFTVEVLGVADAPNLSIAQDTVTGAEDQARNPDGSADGTAGIPLGITASLSDLTGESLQLVITGAPAGSLFFGAGTAPYEAQTVAGVPTWTIQGDDIADLRLVTPPDYNGTATLQVTAVSLEDGTEASSVTIPLTVEVAAVNDAPVISTDTFYKSLEGGDEPVLVLPNPENGTADVVISDADLNDVIKKMMIAISKGAQTGDTLGLTDQTVLFNPLNGRLEVSVEGHASPIALSYDAATHTMTFSGEASHEVYVSLAKSVILTSGDGELIGSEEERTFTITVEDKEGATSSVETQVLIENDITLEDDARGNLFFITGDTATITGTDGDDLFVYGVAGADYNEDVVINGMGNTPDGADTLVMMDAGGVDANWLFQIDSDAPSAEDPADGTGGLVYDVTVEEGNATVSDGGHTVDLEPADGGTEVAATITFDDHKTVETHDVEQILT</sequence>